<dbReference type="Gene3D" id="3.90.1150.10">
    <property type="entry name" value="Aspartate Aminotransferase, domain 1"/>
    <property type="match status" value="1"/>
</dbReference>
<comment type="caution">
    <text evidence="3">The sequence shown here is derived from an EMBL/GenBank/DDBJ whole genome shotgun (WGS) entry which is preliminary data.</text>
</comment>
<dbReference type="AlphaFoldDB" id="A0AAQ2HYB2"/>
<organism evidence="3 4">
    <name type="scientific">Pseudomonas atacamensis</name>
    <dbReference type="NCBI Taxonomy" id="2565368"/>
    <lineage>
        <taxon>Bacteria</taxon>
        <taxon>Pseudomonadati</taxon>
        <taxon>Pseudomonadota</taxon>
        <taxon>Gammaproteobacteria</taxon>
        <taxon>Pseudomonadales</taxon>
        <taxon>Pseudomonadaceae</taxon>
        <taxon>Pseudomonas</taxon>
    </lineage>
</organism>
<keyword evidence="3" id="KW-0808">Transferase</keyword>
<dbReference type="InterPro" id="IPR015422">
    <property type="entry name" value="PyrdxlP-dep_Trfase_small"/>
</dbReference>
<keyword evidence="1" id="KW-0663">Pyridoxal phosphate</keyword>
<dbReference type="EMBL" id="SSBS01000012">
    <property type="protein sequence ID" value="THF25797.1"/>
    <property type="molecule type" value="Genomic_DNA"/>
</dbReference>
<evidence type="ECO:0000259" key="2">
    <source>
        <dbReference type="Pfam" id="PF00266"/>
    </source>
</evidence>
<dbReference type="PANTHER" id="PTHR43586:SF8">
    <property type="entry name" value="CYSTEINE DESULFURASE 1, CHLOROPLASTIC"/>
    <property type="match status" value="1"/>
</dbReference>
<name>A0AAQ2HYB2_9PSED</name>
<dbReference type="Proteomes" id="UP000310574">
    <property type="component" value="Unassembled WGS sequence"/>
</dbReference>
<dbReference type="InterPro" id="IPR015424">
    <property type="entry name" value="PyrdxlP-dep_Trfase"/>
</dbReference>
<feature type="domain" description="Aminotransferase class V" evidence="2">
    <location>
        <begin position="32"/>
        <end position="137"/>
    </location>
</feature>
<evidence type="ECO:0000313" key="3">
    <source>
        <dbReference type="EMBL" id="THF25797.1"/>
    </source>
</evidence>
<gene>
    <name evidence="3" type="ORF">E5170_28340</name>
</gene>
<dbReference type="InterPro" id="IPR015421">
    <property type="entry name" value="PyrdxlP-dep_Trfase_major"/>
</dbReference>
<sequence>MKNNNCVLGALHCNYRDDFATVIAAEHSGGTVFLDNAATTQKPKIVVEEICNFYRGINSGEQRGVQTTQNKLILSYERSRKNIAAFINADDSREIVFSNGVTESINFVANSFITPVMKGGEIIITEMEHHSNILPLANGLCKI</sequence>
<proteinExistence type="predicted"/>
<evidence type="ECO:0000313" key="4">
    <source>
        <dbReference type="Proteomes" id="UP000310574"/>
    </source>
</evidence>
<dbReference type="GO" id="GO:0008483">
    <property type="term" value="F:transaminase activity"/>
    <property type="evidence" value="ECO:0007669"/>
    <property type="project" value="UniProtKB-KW"/>
</dbReference>
<dbReference type="Gene3D" id="3.40.640.10">
    <property type="entry name" value="Type I PLP-dependent aspartate aminotransferase-like (Major domain)"/>
    <property type="match status" value="1"/>
</dbReference>
<dbReference type="PANTHER" id="PTHR43586">
    <property type="entry name" value="CYSTEINE DESULFURASE"/>
    <property type="match status" value="1"/>
</dbReference>
<evidence type="ECO:0000256" key="1">
    <source>
        <dbReference type="ARBA" id="ARBA00022898"/>
    </source>
</evidence>
<dbReference type="SUPFAM" id="SSF53383">
    <property type="entry name" value="PLP-dependent transferases"/>
    <property type="match status" value="1"/>
</dbReference>
<dbReference type="Pfam" id="PF00266">
    <property type="entry name" value="Aminotran_5"/>
    <property type="match status" value="1"/>
</dbReference>
<dbReference type="RefSeq" id="WP_136494281.1">
    <property type="nucleotide sequence ID" value="NZ_SSBS01000012.1"/>
</dbReference>
<accession>A0AAQ2HYB2</accession>
<dbReference type="InterPro" id="IPR000192">
    <property type="entry name" value="Aminotrans_V_dom"/>
</dbReference>
<keyword evidence="3" id="KW-0032">Aminotransferase</keyword>
<reference evidence="3 4" key="1">
    <citation type="submission" date="2019-04" db="EMBL/GenBank/DDBJ databases">
        <title>Draft genome sequence of Pseudomonas sp. M7D1 isolated from rhizosphere of plant the flowery desert.</title>
        <authorList>
            <person name="Poblete-Morales M."/>
            <person name="Plaza N."/>
            <person name="Corsini G."/>
            <person name="Silva E."/>
        </authorList>
    </citation>
    <scope>NUCLEOTIDE SEQUENCE [LARGE SCALE GENOMIC DNA]</scope>
    <source>
        <strain evidence="3 4">M7D1</strain>
    </source>
</reference>
<protein>
    <submittedName>
        <fullName evidence="3">Aminotransferase class V-fold PLP-dependent enzyme</fullName>
    </submittedName>
</protein>